<gene>
    <name evidence="1" type="ORF">D4765_02580</name>
</gene>
<organism evidence="1 2">
    <name type="scientific">Subtercola vilae</name>
    <dbReference type="NCBI Taxonomy" id="2056433"/>
    <lineage>
        <taxon>Bacteria</taxon>
        <taxon>Bacillati</taxon>
        <taxon>Actinomycetota</taxon>
        <taxon>Actinomycetes</taxon>
        <taxon>Micrococcales</taxon>
        <taxon>Microbacteriaceae</taxon>
        <taxon>Subtercola</taxon>
    </lineage>
</organism>
<reference evidence="1 2" key="1">
    <citation type="journal article" date="2019" name="Microorganisms">
        <title>Systematic Affiliation and Genome Analysis of Subtercola vilae DB165(T) with Particular Emphasis on Cold Adaptation of an Isolate from a High-Altitude Cold Volcano Lake.</title>
        <authorList>
            <person name="Villalobos A.S."/>
            <person name="Wiese J."/>
            <person name="Imhoff J.F."/>
            <person name="Dorador C."/>
            <person name="Keller A."/>
            <person name="Hentschel U."/>
        </authorList>
    </citation>
    <scope>NUCLEOTIDE SEQUENCE [LARGE SCALE GENOMIC DNA]</scope>
    <source>
        <strain evidence="1 2">DB165</strain>
    </source>
</reference>
<name>A0A4T2C927_9MICO</name>
<dbReference type="OrthoDB" id="3196926at2"/>
<dbReference type="SUPFAM" id="SSF48498">
    <property type="entry name" value="Tetracyclin repressor-like, C-terminal domain"/>
    <property type="match status" value="1"/>
</dbReference>
<dbReference type="AlphaFoldDB" id="A0A4T2C927"/>
<dbReference type="Gene3D" id="1.10.357.10">
    <property type="entry name" value="Tetracycline Repressor, domain 2"/>
    <property type="match status" value="1"/>
</dbReference>
<evidence type="ECO:0000313" key="1">
    <source>
        <dbReference type="EMBL" id="TIH40449.1"/>
    </source>
</evidence>
<comment type="caution">
    <text evidence="1">The sequence shown here is derived from an EMBL/GenBank/DDBJ whole genome shotgun (WGS) entry which is preliminary data.</text>
</comment>
<protein>
    <submittedName>
        <fullName evidence="1">Uncharacterized protein</fullName>
    </submittedName>
</protein>
<dbReference type="RefSeq" id="WP_136640654.1">
    <property type="nucleotide sequence ID" value="NZ_QYRT01000003.1"/>
</dbReference>
<dbReference type="EMBL" id="QYRT01000003">
    <property type="protein sequence ID" value="TIH40449.1"/>
    <property type="molecule type" value="Genomic_DNA"/>
</dbReference>
<proteinExistence type="predicted"/>
<dbReference type="Proteomes" id="UP000306192">
    <property type="component" value="Unassembled WGS sequence"/>
</dbReference>
<accession>A0A4T2C927</accession>
<keyword evidence="2" id="KW-1185">Reference proteome</keyword>
<dbReference type="InterPro" id="IPR036271">
    <property type="entry name" value="Tet_transcr_reg_TetR-rel_C_sf"/>
</dbReference>
<sequence length="216" mass="24177">MNLLRDFDGTVMSMRKVVADYPKFARRNNGDAFTDNEAITLLRQRELEWSYGLVPASSWPAASTAEERLLSIYDVLNDWFHRDDYQTCVIITLAIEMARQGTLSTESLDYIDHVREMIGAFAIELQLRDPVGFALSWRVLMKGAILAAVDGDIDAALRAKSMAYSLIRRHISSSEFDYELDYQTIVPSAARAVAAASAVSPEAKELASAIEWLEFG</sequence>
<evidence type="ECO:0000313" key="2">
    <source>
        <dbReference type="Proteomes" id="UP000306192"/>
    </source>
</evidence>